<proteinExistence type="predicted"/>
<dbReference type="EMBL" id="CAKLCM010000005">
    <property type="protein sequence ID" value="CAH0531251.1"/>
    <property type="molecule type" value="Genomic_DNA"/>
</dbReference>
<sequence length="48" mass="5241">MSHAQYTAISKTRLIDLANVPAGQLMQFLATRPSWVRDQVLATLAKGA</sequence>
<dbReference type="Proteomes" id="UP000838160">
    <property type="component" value="Unassembled WGS sequence"/>
</dbReference>
<protein>
    <submittedName>
        <fullName evidence="1">Uncharacterized protein</fullName>
    </submittedName>
</protein>
<keyword evidence="2" id="KW-1185">Reference proteome</keyword>
<comment type="caution">
    <text evidence="1">The sequence shown here is derived from an EMBL/GenBank/DDBJ whole genome shotgun (WGS) entry which is preliminary data.</text>
</comment>
<evidence type="ECO:0000313" key="1">
    <source>
        <dbReference type="EMBL" id="CAH0531251.1"/>
    </source>
</evidence>
<evidence type="ECO:0000313" key="2">
    <source>
        <dbReference type="Proteomes" id="UP000838160"/>
    </source>
</evidence>
<accession>A0ABM8ZPE5</accession>
<dbReference type="RefSeq" id="WP_237487271.1">
    <property type="nucleotide sequence ID" value="NZ_CAKLCM010000005.1"/>
</dbReference>
<gene>
    <name evidence="1" type="ORF">VHP8226_04188</name>
</gene>
<organism evidence="1 2">
    <name type="scientific">Vibrio hippocampi</name>
    <dbReference type="NCBI Taxonomy" id="654686"/>
    <lineage>
        <taxon>Bacteria</taxon>
        <taxon>Pseudomonadati</taxon>
        <taxon>Pseudomonadota</taxon>
        <taxon>Gammaproteobacteria</taxon>
        <taxon>Vibrionales</taxon>
        <taxon>Vibrionaceae</taxon>
        <taxon>Vibrio</taxon>
    </lineage>
</organism>
<reference evidence="1" key="1">
    <citation type="submission" date="2021-12" db="EMBL/GenBank/DDBJ databases">
        <authorList>
            <person name="Rodrigo-Torres L."/>
            <person name="Arahal R. D."/>
            <person name="Lucena T."/>
        </authorList>
    </citation>
    <scope>NUCLEOTIDE SEQUENCE</scope>
    <source>
        <strain evidence="1">CECT 8226</strain>
    </source>
</reference>
<name>A0ABM8ZPE5_9VIBR</name>